<dbReference type="Proteomes" id="UP000825483">
    <property type="component" value="Unassembled WGS sequence"/>
</dbReference>
<keyword evidence="2" id="KW-1185">Reference proteome</keyword>
<proteinExistence type="predicted"/>
<accession>A0A9R1CCU1</accession>
<protein>
    <submittedName>
        <fullName evidence="1">Uncharacterized protein</fullName>
    </submittedName>
</protein>
<reference evidence="1" key="1">
    <citation type="journal article" date="2022" name="Int. J. Syst. Evol. Microbiol.">
        <title>Prevotella lacticifex sp. nov., isolated from the rumen of cows.</title>
        <authorList>
            <person name="Shinkai T."/>
            <person name="Ikeyama N."/>
            <person name="Kumagai M."/>
            <person name="Ohmori H."/>
            <person name="Sakamoto M."/>
            <person name="Ohkuma M."/>
            <person name="Mitsumori M."/>
        </authorList>
    </citation>
    <scope>NUCLEOTIDE SEQUENCE</scope>
    <source>
        <strain evidence="1">R5076</strain>
    </source>
</reference>
<dbReference type="EMBL" id="BPUB01000003">
    <property type="protein sequence ID" value="GJG60206.1"/>
    <property type="molecule type" value="Genomic_DNA"/>
</dbReference>
<comment type="caution">
    <text evidence="1">The sequence shown here is derived from an EMBL/GenBank/DDBJ whole genome shotgun (WGS) entry which is preliminary data.</text>
</comment>
<name>A0A9R1CCU1_9BACT</name>
<sequence length="48" mass="5816">MEMTKEQAYQWLKEVKLNKQNTIERLKKIGIDEYEKRTGQKPTYIEAL</sequence>
<organism evidence="1 2">
    <name type="scientific">Prevotella lacticifex</name>
    <dbReference type="NCBI Taxonomy" id="2854755"/>
    <lineage>
        <taxon>Bacteria</taxon>
        <taxon>Pseudomonadati</taxon>
        <taxon>Bacteroidota</taxon>
        <taxon>Bacteroidia</taxon>
        <taxon>Bacteroidales</taxon>
        <taxon>Prevotellaceae</taxon>
        <taxon>Prevotella</taxon>
    </lineage>
</organism>
<evidence type="ECO:0000313" key="1">
    <source>
        <dbReference type="EMBL" id="GJG60206.1"/>
    </source>
</evidence>
<dbReference type="AlphaFoldDB" id="A0A9R1CCU1"/>
<gene>
    <name evidence="1" type="ORF">PRLR5076_30570</name>
</gene>
<evidence type="ECO:0000313" key="2">
    <source>
        <dbReference type="Proteomes" id="UP000825483"/>
    </source>
</evidence>